<name>A0ABT1HMZ1_STRSD</name>
<evidence type="ECO:0000256" key="7">
    <source>
        <dbReference type="ARBA" id="ARBA00023326"/>
    </source>
</evidence>
<evidence type="ECO:0000256" key="5">
    <source>
        <dbReference type="ARBA" id="ARBA00023277"/>
    </source>
</evidence>
<proteinExistence type="inferred from homology"/>
<evidence type="ECO:0000256" key="1">
    <source>
        <dbReference type="ARBA" id="ARBA00022729"/>
    </source>
</evidence>
<evidence type="ECO:0000256" key="6">
    <source>
        <dbReference type="ARBA" id="ARBA00023295"/>
    </source>
</evidence>
<evidence type="ECO:0000256" key="4">
    <source>
        <dbReference type="ARBA" id="ARBA00023157"/>
    </source>
</evidence>
<evidence type="ECO:0000256" key="3">
    <source>
        <dbReference type="ARBA" id="ARBA00023001"/>
    </source>
</evidence>
<keyword evidence="7 9" id="KW-0624">Polysaccharide degradation</keyword>
<gene>
    <name evidence="10" type="ORF">LX15_000559</name>
</gene>
<dbReference type="Gene3D" id="3.20.20.40">
    <property type="entry name" value="1, 4-beta cellobiohydrolase"/>
    <property type="match status" value="1"/>
</dbReference>
<dbReference type="Pfam" id="PF01341">
    <property type="entry name" value="Glyco_hydro_6"/>
    <property type="match status" value="1"/>
</dbReference>
<dbReference type="SUPFAM" id="SSF51989">
    <property type="entry name" value="Glycosyl hydrolases family 6, cellulases"/>
    <property type="match status" value="1"/>
</dbReference>
<organism evidence="10 11">
    <name type="scientific">Streptoalloteichus tenebrarius (strain ATCC 17920 / DSM 40477 / JCM 4838 / CBS 697.72 / NBRC 16177 / NCIMB 11028 / NRRL B-12390 / A12253. 1 / ISP 5477)</name>
    <name type="common">Streptomyces tenebrarius</name>
    <dbReference type="NCBI Taxonomy" id="1933"/>
    <lineage>
        <taxon>Bacteria</taxon>
        <taxon>Bacillati</taxon>
        <taxon>Actinomycetota</taxon>
        <taxon>Actinomycetes</taxon>
        <taxon>Pseudonocardiales</taxon>
        <taxon>Pseudonocardiaceae</taxon>
        <taxon>Streptoalloteichus</taxon>
    </lineage>
</organism>
<dbReference type="PANTHER" id="PTHR34876:SF4">
    <property type="entry name" value="1,4-BETA-D-GLUCAN CELLOBIOHYDROLASE C-RELATED"/>
    <property type="match status" value="1"/>
</dbReference>
<evidence type="ECO:0000313" key="11">
    <source>
        <dbReference type="Proteomes" id="UP001205311"/>
    </source>
</evidence>
<comment type="similarity">
    <text evidence="9">Belongs to the glycosyl hydrolase family 6.</text>
</comment>
<evidence type="ECO:0000313" key="10">
    <source>
        <dbReference type="EMBL" id="MCP2256876.1"/>
    </source>
</evidence>
<keyword evidence="3 9" id="KW-0136">Cellulose degradation</keyword>
<evidence type="ECO:0000256" key="8">
    <source>
        <dbReference type="PROSITE-ProRule" id="PRU10057"/>
    </source>
</evidence>
<reference evidence="10 11" key="1">
    <citation type="submission" date="2022-06" db="EMBL/GenBank/DDBJ databases">
        <title>Genomic Encyclopedia of Archaeal and Bacterial Type Strains, Phase II (KMG-II): from individual species to whole genera.</title>
        <authorList>
            <person name="Goeker M."/>
        </authorList>
    </citation>
    <scope>NUCLEOTIDE SEQUENCE [LARGE SCALE GENOMIC DNA]</scope>
    <source>
        <strain evidence="10 11">DSM 40477</strain>
    </source>
</reference>
<sequence length="325" mass="34420">MRIRRLAVTLAVAVATALLPFVSADAAPGNPVSMTDGFYADPDLQAAVWVRSHSGDARAARIRTAVAAVPQGKWFGEWSGDVRSAVSAYVTAADRANKLPILVPYFMYGRDCGSHSAGGASSPDAYKRWITDFAAGIQDKPAVVVLEPDALAQRLDCVPSGQRAVRLELLRFAVDALRSAPNAWTYLDAGNASWVSPDTMAGELHAAGAQKIRGFALNVSNYHTTAESKSYADKVNAKLKARFGYTKPFVVDSSRNGNGPAPGNEWCNPAGRKIGAATRVGGVNGVEMQLWVKNPGESDGACGIAPTTPAGQFSPDLTMRLIEGR</sequence>
<dbReference type="PANTHER" id="PTHR34876">
    <property type="match status" value="1"/>
</dbReference>
<evidence type="ECO:0000256" key="2">
    <source>
        <dbReference type="ARBA" id="ARBA00022801"/>
    </source>
</evidence>
<dbReference type="PRINTS" id="PR00733">
    <property type="entry name" value="GLHYDRLASE6"/>
</dbReference>
<dbReference type="InterPro" id="IPR016288">
    <property type="entry name" value="Beta_cellobiohydrolase"/>
</dbReference>
<feature type="active site" description="Proton donor" evidence="8">
    <location>
        <position position="149"/>
    </location>
</feature>
<keyword evidence="11" id="KW-1185">Reference proteome</keyword>
<dbReference type="EMBL" id="JAMTCP010000002">
    <property type="protein sequence ID" value="MCP2256876.1"/>
    <property type="molecule type" value="Genomic_DNA"/>
</dbReference>
<dbReference type="RefSeq" id="WP_253667847.1">
    <property type="nucleotide sequence ID" value="NZ_JAMTCP010000002.1"/>
</dbReference>
<dbReference type="InterPro" id="IPR001524">
    <property type="entry name" value="Glyco_hydro_6_CS"/>
</dbReference>
<keyword evidence="2 9" id="KW-0378">Hydrolase</keyword>
<keyword evidence="4" id="KW-1015">Disulfide bond</keyword>
<dbReference type="EC" id="3.2.1.-" evidence="9"/>
<comment type="caution">
    <text evidence="10">The sequence shown here is derived from an EMBL/GenBank/DDBJ whole genome shotgun (WGS) entry which is preliminary data.</text>
</comment>
<dbReference type="Proteomes" id="UP001205311">
    <property type="component" value="Unassembled WGS sequence"/>
</dbReference>
<keyword evidence="6 9" id="KW-0326">Glycosidase</keyword>
<protein>
    <recommendedName>
        <fullName evidence="9">Glucanase</fullName>
        <ecNumber evidence="9">3.2.1.-</ecNumber>
    </recommendedName>
</protein>
<dbReference type="PROSITE" id="PS00656">
    <property type="entry name" value="GLYCOSYL_HYDROL_F6_2"/>
    <property type="match status" value="1"/>
</dbReference>
<keyword evidence="5 9" id="KW-0119">Carbohydrate metabolism</keyword>
<dbReference type="PIRSF" id="PIRSF001100">
    <property type="entry name" value="Beta_cellobiohydrolase"/>
    <property type="match status" value="1"/>
</dbReference>
<evidence type="ECO:0000256" key="9">
    <source>
        <dbReference type="RuleBase" id="RU361186"/>
    </source>
</evidence>
<accession>A0ABT1HMZ1</accession>
<feature type="signal peptide" evidence="9">
    <location>
        <begin position="1"/>
        <end position="26"/>
    </location>
</feature>
<feature type="chain" id="PRO_5044985309" description="Glucanase" evidence="9">
    <location>
        <begin position="27"/>
        <end position="325"/>
    </location>
</feature>
<keyword evidence="1 9" id="KW-0732">Signal</keyword>
<dbReference type="InterPro" id="IPR036434">
    <property type="entry name" value="Beta_cellobiohydrolase_sf"/>
</dbReference>